<evidence type="ECO:0000313" key="2">
    <source>
        <dbReference type="EMBL" id="MVN92401.1"/>
    </source>
</evidence>
<evidence type="ECO:0000256" key="1">
    <source>
        <dbReference type="SAM" id="MobiDB-lite"/>
    </source>
</evidence>
<evidence type="ECO:0000313" key="3">
    <source>
        <dbReference type="Proteomes" id="UP000434850"/>
    </source>
</evidence>
<proteinExistence type="predicted"/>
<reference evidence="2 3" key="1">
    <citation type="submission" date="2019-12" db="EMBL/GenBank/DDBJ databases">
        <title>Mucilaginibacter sp. HME9299 genome sequencing and assembly.</title>
        <authorList>
            <person name="Kang H."/>
            <person name="Kim H."/>
            <person name="Joh K."/>
        </authorList>
    </citation>
    <scope>NUCLEOTIDE SEQUENCE [LARGE SCALE GENOMIC DNA]</scope>
    <source>
        <strain evidence="2 3">HME9299</strain>
    </source>
</reference>
<organism evidence="2 3">
    <name type="scientific">Mucilaginibacter aquatilis</name>
    <dbReference type="NCBI Taxonomy" id="1517760"/>
    <lineage>
        <taxon>Bacteria</taxon>
        <taxon>Pseudomonadati</taxon>
        <taxon>Bacteroidota</taxon>
        <taxon>Sphingobacteriia</taxon>
        <taxon>Sphingobacteriales</taxon>
        <taxon>Sphingobacteriaceae</taxon>
        <taxon>Mucilaginibacter</taxon>
    </lineage>
</organism>
<feature type="compositionally biased region" description="Polar residues" evidence="1">
    <location>
        <begin position="1"/>
        <end position="19"/>
    </location>
</feature>
<accession>A0A6I4IB33</accession>
<feature type="region of interest" description="Disordered" evidence="1">
    <location>
        <begin position="1"/>
        <end position="22"/>
    </location>
</feature>
<dbReference type="Proteomes" id="UP000434850">
    <property type="component" value="Unassembled WGS sequence"/>
</dbReference>
<name>A0A6I4IB33_9SPHI</name>
<comment type="caution">
    <text evidence="2">The sequence shown here is derived from an EMBL/GenBank/DDBJ whole genome shotgun (WGS) entry which is preliminary data.</text>
</comment>
<dbReference type="AlphaFoldDB" id="A0A6I4IB33"/>
<gene>
    <name evidence="2" type="ORF">GO816_14790</name>
</gene>
<sequence>MDTLRGSSIRISIDNASSPKNKHLSGTVIYERHGNKLIVKLSETLQSGEMRSDMMLLTPQFKKERFVFDTPKTEIMINGTLISEDDEHQQPGISGILSLN</sequence>
<dbReference type="EMBL" id="WQLA01000006">
    <property type="protein sequence ID" value="MVN92401.1"/>
    <property type="molecule type" value="Genomic_DNA"/>
</dbReference>
<keyword evidence="3" id="KW-1185">Reference proteome</keyword>
<dbReference type="RefSeq" id="WP_157542715.1">
    <property type="nucleotide sequence ID" value="NZ_WQLA01000006.1"/>
</dbReference>
<protein>
    <submittedName>
        <fullName evidence="2">Uncharacterized protein</fullName>
    </submittedName>
</protein>